<feature type="signal peptide" evidence="2">
    <location>
        <begin position="1"/>
        <end position="20"/>
    </location>
</feature>
<dbReference type="InterPro" id="IPR002044">
    <property type="entry name" value="CBM20"/>
</dbReference>
<dbReference type="GO" id="GO:2001070">
    <property type="term" value="F:starch binding"/>
    <property type="evidence" value="ECO:0007669"/>
    <property type="project" value="InterPro"/>
</dbReference>
<evidence type="ECO:0000313" key="5">
    <source>
        <dbReference type="Proteomes" id="UP000059542"/>
    </source>
</evidence>
<dbReference type="SMART" id="SM01065">
    <property type="entry name" value="CBM_2"/>
    <property type="match status" value="1"/>
</dbReference>
<dbReference type="OrthoDB" id="9784036at2"/>
<name>A0A0U4CSQ4_9BACT</name>
<protein>
    <recommendedName>
        <fullName evidence="3">CBM20 domain-containing protein</fullName>
    </recommendedName>
</protein>
<dbReference type="STRING" id="1411621.AUC43_15860"/>
<gene>
    <name evidence="4" type="ORF">AUC43_15860</name>
</gene>
<dbReference type="PANTHER" id="PTHR48098:SF6">
    <property type="entry name" value="FERRI-BACILLIBACTIN ESTERASE BESA"/>
    <property type="match status" value="1"/>
</dbReference>
<feature type="region of interest" description="Disordered" evidence="1">
    <location>
        <begin position="395"/>
        <end position="415"/>
    </location>
</feature>
<dbReference type="EMBL" id="CP013909">
    <property type="protein sequence ID" value="ALW86430.1"/>
    <property type="molecule type" value="Genomic_DNA"/>
</dbReference>
<dbReference type="Gene3D" id="3.40.50.1820">
    <property type="entry name" value="alpha/beta hydrolase"/>
    <property type="match status" value="1"/>
</dbReference>
<dbReference type="Gene3D" id="2.60.40.10">
    <property type="entry name" value="Immunoglobulins"/>
    <property type="match status" value="1"/>
</dbReference>
<dbReference type="PANTHER" id="PTHR48098">
    <property type="entry name" value="ENTEROCHELIN ESTERASE-RELATED"/>
    <property type="match status" value="1"/>
</dbReference>
<evidence type="ECO:0000256" key="2">
    <source>
        <dbReference type="SAM" id="SignalP"/>
    </source>
</evidence>
<feature type="chain" id="PRO_5006847947" description="CBM20 domain-containing protein" evidence="2">
    <location>
        <begin position="21"/>
        <end position="415"/>
    </location>
</feature>
<dbReference type="InterPro" id="IPR050583">
    <property type="entry name" value="Mycobacterial_A85_antigen"/>
</dbReference>
<dbReference type="Pfam" id="PF00756">
    <property type="entry name" value="Esterase"/>
    <property type="match status" value="1"/>
</dbReference>
<dbReference type="SUPFAM" id="SSF81296">
    <property type="entry name" value="E set domains"/>
    <property type="match status" value="1"/>
</dbReference>
<dbReference type="InterPro" id="IPR029058">
    <property type="entry name" value="AB_hydrolase_fold"/>
</dbReference>
<feature type="compositionally biased region" description="Low complexity" evidence="1">
    <location>
        <begin position="395"/>
        <end position="406"/>
    </location>
</feature>
<dbReference type="Proteomes" id="UP000059542">
    <property type="component" value="Chromosome"/>
</dbReference>
<dbReference type="InterPro" id="IPR014756">
    <property type="entry name" value="Ig_E-set"/>
</dbReference>
<dbReference type="RefSeq" id="WP_068195816.1">
    <property type="nucleotide sequence ID" value="NZ_CP013909.1"/>
</dbReference>
<organism evidence="4 5">
    <name type="scientific">Hymenobacter sedentarius</name>
    <dbReference type="NCBI Taxonomy" id="1411621"/>
    <lineage>
        <taxon>Bacteria</taxon>
        <taxon>Pseudomonadati</taxon>
        <taxon>Bacteroidota</taxon>
        <taxon>Cytophagia</taxon>
        <taxon>Cytophagales</taxon>
        <taxon>Hymenobacteraceae</taxon>
        <taxon>Hymenobacter</taxon>
    </lineage>
</organism>
<keyword evidence="2" id="KW-0732">Signal</keyword>
<dbReference type="AlphaFoldDB" id="A0A0U4CSQ4"/>
<evidence type="ECO:0000313" key="4">
    <source>
        <dbReference type="EMBL" id="ALW86430.1"/>
    </source>
</evidence>
<keyword evidence="5" id="KW-1185">Reference proteome</keyword>
<evidence type="ECO:0000256" key="1">
    <source>
        <dbReference type="SAM" id="MobiDB-lite"/>
    </source>
</evidence>
<feature type="domain" description="CBM20" evidence="3">
    <location>
        <begin position="19"/>
        <end position="114"/>
    </location>
</feature>
<evidence type="ECO:0000259" key="3">
    <source>
        <dbReference type="SMART" id="SM01065"/>
    </source>
</evidence>
<dbReference type="KEGG" id="hyg:AUC43_15860"/>
<dbReference type="InterPro" id="IPR000801">
    <property type="entry name" value="Esterase-like"/>
</dbReference>
<dbReference type="SUPFAM" id="SSF53474">
    <property type="entry name" value="alpha/beta-Hydrolases"/>
    <property type="match status" value="1"/>
</dbReference>
<accession>A0A0U4CSQ4</accession>
<proteinExistence type="predicted"/>
<reference evidence="4 5" key="1">
    <citation type="submission" date="2015-12" db="EMBL/GenBank/DDBJ databases">
        <authorList>
            <person name="Shamseldin A."/>
            <person name="Moawad H."/>
            <person name="Abd El-Rahim W.M."/>
            <person name="Sadowsky M.J."/>
        </authorList>
    </citation>
    <scope>NUCLEOTIDE SEQUENCE [LARGE SCALE GENOMIC DNA]</scope>
    <source>
        <strain evidence="4 5">DG5B</strain>
    </source>
</reference>
<dbReference type="InterPro" id="IPR013783">
    <property type="entry name" value="Ig-like_fold"/>
</dbReference>
<sequence>MIIKALLTSSLVLGLSPVFAQAILKITKVPATTPASDTLFVAGSFNNWNPHNPRFALKKNADGTYQISLPLSAGPAEYKFTRGSWAAVEVDDKNQQIANRKADLSSAREVTHQVLAWDDQSGAAAKPKVHTASPRVRVLANSFVIPQLSRQRRVWVYLPADYAQKPSQRYPVLYMHDGQNVFDDATSFGGEWGVDETLDKLRAAGQDATGAIVVAVDNGDQFRSDEYIPWPSAALKDQPHQGGQGDPYVDFLAQTLKPYVDSHYRTQPDAAHTGIAGSSLGGLISVYAALKYPKVFGEVGVFSPAFWVCNDSLLTYAKTHKAASTARFYFVCGPKESETMLPLMKAWRDELRAQGVPAANLAFSAPADGQHREWFWRREFPVAYKFMFSPTAKTKASARKATPSKAASHKAGLSK</sequence>